<gene>
    <name evidence="2" type="ordered locus">Arnit_2761</name>
</gene>
<feature type="signal peptide" evidence="1">
    <location>
        <begin position="1"/>
        <end position="20"/>
    </location>
</feature>
<name>D5V6Y9_ARCNC</name>
<dbReference type="OrthoDB" id="9809746at2"/>
<dbReference type="Pfam" id="PF06934">
    <property type="entry name" value="CTI"/>
    <property type="match status" value="1"/>
</dbReference>
<keyword evidence="1" id="KW-0732">Signal</keyword>
<dbReference type="HOGENOM" id="CLU_380276_0_0_7"/>
<sequence length="775" mass="91971" precursor="true">MKLSLYIIFTIIFLLSNANAQFNQKVSFDKVKENISYKNDIKPILDKRCVVCHSCYNSPCQLKMSSLEGLLRGATKEPIYKNRLKAGEMTRLFVDASTTEQWREKGFYPVNEKIPNLNASIMSYLLNQKQQFPKVKGSYAPEDDELTCIKDKDELEKYLNDKPYHGMPYGFPALKKEEHNLLMTWLDKGIKNTETLQNKEPKEIKIFEDFLNNQDIKYKVTARYIYEHLFLAHIKFPDSNDYYELVRSYTKPNTSVKIIATRLPFDKVKEPFYYRFEKIKSTIVHKTHMVYYLDESKLKRYKDLFINTNWEAKPSLVSYDPKIAANPLTAYEQIPATSRYNFLLDNIHYFIMTFIRGPVCKGQIALNVINDHFWVAFKDPKYDVTLHDSNFIHDNLKKLSVPNEYGPNAPILDTFDFYNYDQDTIAYYKNKNELYKKYYKNGIDINSIWKGNNSEEKNNDAILTIYRHFNSASVQKGALGDIPKTMWVIDYPLLERLYYSLVVGFDVFGNTPHKLLVRKYMDRLRIEGESNFLEYLPKDIRKTQFDKWYLGYTAKWLITYTPSQNNTLVKYKSKQYKRELILDILKYTNTPKDEMNFIEKGYKQSPILKQYNTKAQIERSLKDMTLKKNMTLFRDYSSNNFNLSYLRIQMNNGDNYVYSVVINKWHDNVAFLFNESERLDPSKDRINIVRGFVGSYPNLFIVVKQDDLSTFFSILENYKKNDNKKLAKYFISRENKNFWEVYDWFQNEFDKEQPIDSGIFDLNRYFRKSILPETN</sequence>
<protein>
    <submittedName>
        <fullName evidence="2">Fatty acid cistrans isomerase</fullName>
    </submittedName>
</protein>
<evidence type="ECO:0000256" key="1">
    <source>
        <dbReference type="SAM" id="SignalP"/>
    </source>
</evidence>
<reference evidence="2 3" key="1">
    <citation type="journal article" date="2010" name="Stand. Genomic Sci.">
        <title>Complete genome sequence of Arcobacter nitrofigilis type strain (CI).</title>
        <authorList>
            <person name="Pati A."/>
            <person name="Gronow S."/>
            <person name="Lapidus A."/>
            <person name="Copeland A."/>
            <person name="Glavina Del Rio T."/>
            <person name="Nolan M."/>
            <person name="Lucas S."/>
            <person name="Tice H."/>
            <person name="Cheng J.F."/>
            <person name="Han C."/>
            <person name="Chertkov O."/>
            <person name="Bruce D."/>
            <person name="Tapia R."/>
            <person name="Goodwin L."/>
            <person name="Pitluck S."/>
            <person name="Liolios K."/>
            <person name="Ivanova N."/>
            <person name="Mavromatis K."/>
            <person name="Chen A."/>
            <person name="Palaniappan K."/>
            <person name="Land M."/>
            <person name="Hauser L."/>
            <person name="Chang Y.J."/>
            <person name="Jeffries C.D."/>
            <person name="Detter J.C."/>
            <person name="Rohde M."/>
            <person name="Goker M."/>
            <person name="Bristow J."/>
            <person name="Eisen J.A."/>
            <person name="Markowitz V."/>
            <person name="Hugenholtz P."/>
            <person name="Klenk H.P."/>
            <person name="Kyrpides N.C."/>
        </authorList>
    </citation>
    <scope>NUCLEOTIDE SEQUENCE [LARGE SCALE GENOMIC DNA]</scope>
    <source>
        <strain evidence="3">ATCC 33309 / DSM 7299 / CCUG 15893 / LMG 7604 / NCTC 12251 / CI</strain>
    </source>
</reference>
<evidence type="ECO:0000313" key="2">
    <source>
        <dbReference type="EMBL" id="ADG94409.1"/>
    </source>
</evidence>
<dbReference type="Proteomes" id="UP000000939">
    <property type="component" value="Chromosome"/>
</dbReference>
<dbReference type="KEGG" id="ant:Arnit_2761"/>
<dbReference type="InterPro" id="IPR010706">
    <property type="entry name" value="Fatty_acid_cis-trans_isomerase"/>
</dbReference>
<dbReference type="RefSeq" id="WP_013136554.1">
    <property type="nucleotide sequence ID" value="NC_014166.1"/>
</dbReference>
<proteinExistence type="predicted"/>
<evidence type="ECO:0000313" key="3">
    <source>
        <dbReference type="Proteomes" id="UP000000939"/>
    </source>
</evidence>
<dbReference type="STRING" id="572480.Arnit_2761"/>
<dbReference type="EMBL" id="CP001999">
    <property type="protein sequence ID" value="ADG94409.1"/>
    <property type="molecule type" value="Genomic_DNA"/>
</dbReference>
<organism evidence="2 3">
    <name type="scientific">Arcobacter nitrofigilis (strain ATCC 33309 / DSM 7299 / CCUG 15893 / LMG 7604 / NCTC 12251 / CI)</name>
    <name type="common">Campylobacter nitrofigilis</name>
    <dbReference type="NCBI Taxonomy" id="572480"/>
    <lineage>
        <taxon>Bacteria</taxon>
        <taxon>Pseudomonadati</taxon>
        <taxon>Campylobacterota</taxon>
        <taxon>Epsilonproteobacteria</taxon>
        <taxon>Campylobacterales</taxon>
        <taxon>Arcobacteraceae</taxon>
        <taxon>Arcobacter</taxon>
    </lineage>
</organism>
<accession>D5V6Y9</accession>
<dbReference type="eggNOG" id="ENOG502Z7N8">
    <property type="taxonomic scope" value="Bacteria"/>
</dbReference>
<dbReference type="GO" id="GO:0016853">
    <property type="term" value="F:isomerase activity"/>
    <property type="evidence" value="ECO:0007669"/>
    <property type="project" value="UniProtKB-KW"/>
</dbReference>
<keyword evidence="3" id="KW-1185">Reference proteome</keyword>
<dbReference type="AlphaFoldDB" id="D5V6Y9"/>
<feature type="chain" id="PRO_5003078071" evidence="1">
    <location>
        <begin position="21"/>
        <end position="775"/>
    </location>
</feature>
<keyword evidence="2" id="KW-0413">Isomerase</keyword>